<evidence type="ECO:0000259" key="9">
    <source>
        <dbReference type="PROSITE" id="PS50836"/>
    </source>
</evidence>
<feature type="domain" description="DOMON" evidence="9">
    <location>
        <begin position="32"/>
        <end position="150"/>
    </location>
</feature>
<reference evidence="11" key="1">
    <citation type="journal article" date="2019" name="bioRxiv">
        <title>The Genome of the Zebra Mussel, Dreissena polymorpha: A Resource for Invasive Species Research.</title>
        <authorList>
            <person name="McCartney M.A."/>
            <person name="Auch B."/>
            <person name="Kono T."/>
            <person name="Mallez S."/>
            <person name="Zhang Y."/>
            <person name="Obille A."/>
            <person name="Becker A."/>
            <person name="Abrahante J.E."/>
            <person name="Garbe J."/>
            <person name="Badalamenti J.P."/>
            <person name="Herman A."/>
            <person name="Mangelson H."/>
            <person name="Liachko I."/>
            <person name="Sullivan S."/>
            <person name="Sone E.D."/>
            <person name="Koren S."/>
            <person name="Silverstein K.A.T."/>
            <person name="Beckman K.B."/>
            <person name="Gohl D.M."/>
        </authorList>
    </citation>
    <scope>NUCLEOTIDE SEQUENCE</scope>
    <source>
        <strain evidence="11">Duluth1</strain>
        <tissue evidence="11">Whole animal</tissue>
    </source>
</reference>
<dbReference type="InterPro" id="IPR005018">
    <property type="entry name" value="DOMON_domain"/>
</dbReference>
<proteinExistence type="predicted"/>
<dbReference type="PROSITE" id="PS50836">
    <property type="entry name" value="DOMON"/>
    <property type="match status" value="1"/>
</dbReference>
<dbReference type="SMART" id="SM00665">
    <property type="entry name" value="B561"/>
    <property type="match status" value="1"/>
</dbReference>
<keyword evidence="2" id="KW-0813">Transport</keyword>
<keyword evidence="4" id="KW-0732">Signal</keyword>
<feature type="transmembrane region" description="Helical" evidence="8">
    <location>
        <begin position="275"/>
        <end position="295"/>
    </location>
</feature>
<dbReference type="GO" id="GO:0016020">
    <property type="term" value="C:membrane"/>
    <property type="evidence" value="ECO:0007669"/>
    <property type="project" value="UniProtKB-SubCell"/>
</dbReference>
<evidence type="ECO:0008006" key="13">
    <source>
        <dbReference type="Google" id="ProtNLM"/>
    </source>
</evidence>
<keyword evidence="3 8" id="KW-0812">Transmembrane</keyword>
<dbReference type="Pfam" id="PF03351">
    <property type="entry name" value="DOMON"/>
    <property type="match status" value="1"/>
</dbReference>
<feature type="transmembrane region" description="Helical" evidence="8">
    <location>
        <begin position="193"/>
        <end position="213"/>
    </location>
</feature>
<evidence type="ECO:0000256" key="5">
    <source>
        <dbReference type="ARBA" id="ARBA00022982"/>
    </source>
</evidence>
<dbReference type="Proteomes" id="UP000828390">
    <property type="component" value="Unassembled WGS sequence"/>
</dbReference>
<evidence type="ECO:0000256" key="7">
    <source>
        <dbReference type="ARBA" id="ARBA00023136"/>
    </source>
</evidence>
<evidence type="ECO:0000256" key="2">
    <source>
        <dbReference type="ARBA" id="ARBA00022448"/>
    </source>
</evidence>
<keyword evidence="6 8" id="KW-1133">Transmembrane helix</keyword>
<dbReference type="InterPro" id="IPR006593">
    <property type="entry name" value="Cyt_b561/ferric_Rdtase_TM"/>
</dbReference>
<feature type="transmembrane region" description="Helical" evidence="8">
    <location>
        <begin position="234"/>
        <end position="255"/>
    </location>
</feature>
<keyword evidence="5" id="KW-0249">Electron transport</keyword>
<feature type="transmembrane region" description="Helical" evidence="8">
    <location>
        <begin position="342"/>
        <end position="362"/>
    </location>
</feature>
<dbReference type="EMBL" id="JAIWYP010000012">
    <property type="protein sequence ID" value="KAH3728412.1"/>
    <property type="molecule type" value="Genomic_DNA"/>
</dbReference>
<gene>
    <name evidence="11" type="ORF">DPMN_054368</name>
</gene>
<evidence type="ECO:0000313" key="12">
    <source>
        <dbReference type="Proteomes" id="UP000828390"/>
    </source>
</evidence>
<dbReference type="Gene3D" id="1.20.120.1770">
    <property type="match status" value="1"/>
</dbReference>
<name>A0A9D4HPL9_DREPO</name>
<evidence type="ECO:0000256" key="1">
    <source>
        <dbReference type="ARBA" id="ARBA00004370"/>
    </source>
</evidence>
<feature type="transmembrane region" description="Helical" evidence="8">
    <location>
        <begin position="396"/>
        <end position="418"/>
    </location>
</feature>
<evidence type="ECO:0000259" key="10">
    <source>
        <dbReference type="PROSITE" id="PS50939"/>
    </source>
</evidence>
<dbReference type="Pfam" id="PF03188">
    <property type="entry name" value="Cytochrom_B561"/>
    <property type="match status" value="1"/>
</dbReference>
<feature type="transmembrane region" description="Helical" evidence="8">
    <location>
        <begin position="307"/>
        <end position="330"/>
    </location>
</feature>
<evidence type="ECO:0000256" key="8">
    <source>
        <dbReference type="SAM" id="Phobius"/>
    </source>
</evidence>
<comment type="subcellular location">
    <subcellularLocation>
        <location evidence="1">Membrane</location>
    </subcellularLocation>
</comment>
<protein>
    <recommendedName>
        <fullName evidence="13">Ferric-chelate reductase 1</fullName>
    </recommendedName>
</protein>
<reference evidence="11" key="2">
    <citation type="submission" date="2020-11" db="EMBL/GenBank/DDBJ databases">
        <authorList>
            <person name="McCartney M.A."/>
            <person name="Auch B."/>
            <person name="Kono T."/>
            <person name="Mallez S."/>
            <person name="Becker A."/>
            <person name="Gohl D.M."/>
            <person name="Silverstein K.A.T."/>
            <person name="Koren S."/>
            <person name="Bechman K.B."/>
            <person name="Herman A."/>
            <person name="Abrahante J.E."/>
            <person name="Garbe J."/>
        </authorList>
    </citation>
    <scope>NUCLEOTIDE SEQUENCE</scope>
    <source>
        <strain evidence="11">Duluth1</strain>
        <tissue evidence="11">Whole animal</tissue>
    </source>
</reference>
<accession>A0A9D4HPL9</accession>
<keyword evidence="7 8" id="KW-0472">Membrane</keyword>
<dbReference type="PANTHER" id="PTHR23130:SF171">
    <property type="entry name" value="OS01G0895300 PROTEIN"/>
    <property type="match status" value="1"/>
</dbReference>
<organism evidence="11 12">
    <name type="scientific">Dreissena polymorpha</name>
    <name type="common">Zebra mussel</name>
    <name type="synonym">Mytilus polymorpha</name>
    <dbReference type="NCBI Taxonomy" id="45954"/>
    <lineage>
        <taxon>Eukaryota</taxon>
        <taxon>Metazoa</taxon>
        <taxon>Spiralia</taxon>
        <taxon>Lophotrochozoa</taxon>
        <taxon>Mollusca</taxon>
        <taxon>Bivalvia</taxon>
        <taxon>Autobranchia</taxon>
        <taxon>Heteroconchia</taxon>
        <taxon>Euheterodonta</taxon>
        <taxon>Imparidentia</taxon>
        <taxon>Neoheterodontei</taxon>
        <taxon>Myida</taxon>
        <taxon>Dreissenoidea</taxon>
        <taxon>Dreissenidae</taxon>
        <taxon>Dreissena</taxon>
    </lineage>
</organism>
<dbReference type="PROSITE" id="PS50939">
    <property type="entry name" value="CYTOCHROME_B561"/>
    <property type="match status" value="1"/>
</dbReference>
<comment type="caution">
    <text evidence="11">The sequence shown here is derived from an EMBL/GenBank/DDBJ whole genome shotgun (WGS) entry which is preliminary data.</text>
</comment>
<keyword evidence="12" id="KW-1185">Reference proteome</keyword>
<sequence>MLSMKCILASVPWDPACGTTRGCFPDCRDTGCTFLVTWQPLVTELLFAVQYEVTATNSYVALGFSDDLRMGDDSVVACVPGDPTNPVQSWYTQDTDLESLSPLNTGLSAAIVTHANGVLACNFTRQIKDANAHFFNLNNEYLIMVVVGQMKTKHGVTQLDKHYMIPHTSDVKVDFTSTSIYKQYKLSSPLVKLHGSMMTLAWLVCCSIGIVIARYQKDLLPDKKLFSTKYWFQLHRGSMICVMIFGTVGFISIFVELKGYSQLTPPPSKGATAAHPVLGIIVTAIMFINPTMSMFRPDPDHKFRFVFNWAHLGVGVTGHVLAVVSTMIGLTTERAGLPTSGLVVGLLWLAAIIIMGVIMEILKWKTPANKTSCQNTGKSAEGTDKPNLKRDARLKVILLGIFCAAMGVFWIAIVAIIATY</sequence>
<dbReference type="CDD" id="cd08760">
    <property type="entry name" value="Cyt_b561_FRRS1_like"/>
    <property type="match status" value="1"/>
</dbReference>
<evidence type="ECO:0000256" key="6">
    <source>
        <dbReference type="ARBA" id="ARBA00022989"/>
    </source>
</evidence>
<dbReference type="AlphaFoldDB" id="A0A9D4HPL9"/>
<evidence type="ECO:0000313" key="11">
    <source>
        <dbReference type="EMBL" id="KAH3728412.1"/>
    </source>
</evidence>
<dbReference type="PANTHER" id="PTHR23130">
    <property type="entry name" value="CYTOCHROME B561 AND DOMON DOMAIN-CONTAINING PROTEIN"/>
    <property type="match status" value="1"/>
</dbReference>
<evidence type="ECO:0000256" key="4">
    <source>
        <dbReference type="ARBA" id="ARBA00022729"/>
    </source>
</evidence>
<evidence type="ECO:0000256" key="3">
    <source>
        <dbReference type="ARBA" id="ARBA00022692"/>
    </source>
</evidence>
<dbReference type="SMART" id="SM00664">
    <property type="entry name" value="DoH"/>
    <property type="match status" value="1"/>
</dbReference>
<feature type="domain" description="Cytochrome b561" evidence="10">
    <location>
        <begin position="156"/>
        <end position="363"/>
    </location>
</feature>